<dbReference type="InterPro" id="IPR048259">
    <property type="entry name" value="Cytochrome_b_N_euk/bac"/>
</dbReference>
<keyword evidence="14" id="KW-0830">Ubiquinone</keyword>
<feature type="binding site" description="axial binding residue" evidence="19">
    <location>
        <position position="97"/>
    </location>
    <ligand>
        <name>heme b</name>
        <dbReference type="ChEBI" id="CHEBI:60344"/>
        <label>b566</label>
    </ligand>
    <ligandPart>
        <name>Fe</name>
        <dbReference type="ChEBI" id="CHEBI:18248"/>
    </ligandPart>
</feature>
<dbReference type="InterPro" id="IPR027387">
    <property type="entry name" value="Cytb/b6-like_sf"/>
</dbReference>
<evidence type="ECO:0000256" key="10">
    <source>
        <dbReference type="ARBA" id="ARBA00022792"/>
    </source>
</evidence>
<dbReference type="PANTHER" id="PTHR19271">
    <property type="entry name" value="CYTOCHROME B"/>
    <property type="match status" value="1"/>
</dbReference>
<feature type="transmembrane region" description="Helical" evidence="20">
    <location>
        <begin position="140"/>
        <end position="157"/>
    </location>
</feature>
<evidence type="ECO:0000256" key="14">
    <source>
        <dbReference type="ARBA" id="ARBA00023075"/>
    </source>
</evidence>
<protein>
    <recommendedName>
        <fullName evidence="4 20">Cytochrome b</fullName>
    </recommendedName>
</protein>
<dbReference type="GO" id="GO:0008121">
    <property type="term" value="F:quinol-cytochrome-c reductase activity"/>
    <property type="evidence" value="ECO:0007669"/>
    <property type="project" value="InterPro"/>
</dbReference>
<proteinExistence type="inferred from homology"/>
<feature type="binding site" evidence="18">
    <location>
        <position position="201"/>
    </location>
    <ligand>
        <name>a ubiquinone</name>
        <dbReference type="ChEBI" id="CHEBI:16389"/>
    </ligand>
</feature>
<keyword evidence="11 20" id="KW-0249">Electron transport</keyword>
<evidence type="ECO:0000256" key="3">
    <source>
        <dbReference type="ARBA" id="ARBA00011660"/>
    </source>
</evidence>
<evidence type="ECO:0000313" key="27">
    <source>
        <dbReference type="EMBL" id="ACL14699.1"/>
    </source>
</evidence>
<comment type="cofactor">
    <cofactor evidence="19">
        <name>heme</name>
        <dbReference type="ChEBI" id="CHEBI:30413"/>
    </cofactor>
    <text evidence="19">Binds 2 heme groups non-covalently.</text>
</comment>
<dbReference type="GO" id="GO:0046872">
    <property type="term" value="F:metal ion binding"/>
    <property type="evidence" value="ECO:0007669"/>
    <property type="project" value="UniProtKB-UniRule"/>
</dbReference>
<feature type="transmembrane region" description="Helical" evidence="20">
    <location>
        <begin position="346"/>
        <end position="365"/>
    </location>
</feature>
<dbReference type="PANTHER" id="PTHR19271:SF16">
    <property type="entry name" value="CYTOCHROME B"/>
    <property type="match status" value="1"/>
</dbReference>
<dbReference type="Pfam" id="PF00033">
    <property type="entry name" value="Cytochrome_B"/>
    <property type="match status" value="1"/>
</dbReference>
<feature type="transmembrane region" description="Helical" evidence="20">
    <location>
        <begin position="30"/>
        <end position="52"/>
    </location>
</feature>
<sequence>MANLRKSHPLLKIANDALVDLPAPINISTWWNFGSLLGLCLIAQILTGLFLAMHYTSDISTAFSSVAHICRDVNYGWLIRNMHANGASFFFICIYLHIGRGLYYGSYLYKETWNIGVVLLLLVMMTAFVGYVLPWGQMSFWGATVITNLLSAVPYAGDTLVQWIWGGFSVDNATLTRFFAFHFLLPFVVTAATLVHLIFLHETGSNNPIGLNSDADKISFHPYFSYKDLLGFIFLLTALISLALFSPNLLGDPENFTPANPLVTPPHIKPEWYFLFAYAILRSIPNKLGGVLALLASILVLMVVPFLHTSKQRSLTFRPLTQTLFWLLVADVVILTWIGGMPVEHPYVIIGQVASFLYFSIFLILSPTTAWLENKILGW</sequence>
<evidence type="ECO:0000259" key="22">
    <source>
        <dbReference type="PROSITE" id="PS51003"/>
    </source>
</evidence>
<accession>B8X9J0</accession>
<keyword evidence="6 19" id="KW-0349">Heme</keyword>
<evidence type="ECO:0000256" key="1">
    <source>
        <dbReference type="ARBA" id="ARBA00002566"/>
    </source>
</evidence>
<geneLocation type="mitochondrion" evidence="23"/>
<reference evidence="23" key="1">
    <citation type="journal article" date="2009" name="Mol. Phylogenet. Evol.">
        <title>Molecular phylogeny and biogeography of the Cuban genus Girardinus Poey, 1854 and relationships within the tribe Girardinini (Actinopterygii, Poeciliidae).</title>
        <authorList>
            <person name="Doadrio I."/>
            <person name="Perea S."/>
            <person name="Alcaraz L."/>
            <person name="Hernandez N."/>
        </authorList>
    </citation>
    <scope>NUCLEOTIDE SEQUENCE</scope>
    <source>
        <strain evidence="23">GRIV1</strain>
        <strain evidence="24">GRIV2</strain>
        <strain evidence="25">GRIV4</strain>
        <strain evidence="26">GRIV6</strain>
        <strain evidence="27">GRIV7</strain>
        <strain evidence="28">GRIV8</strain>
    </source>
</reference>
<feature type="domain" description="Cytochrome b/b6 N-terminal region profile" evidence="21">
    <location>
        <begin position="1"/>
        <end position="209"/>
    </location>
</feature>
<feature type="transmembrane region" description="Helical" evidence="20">
    <location>
        <begin position="320"/>
        <end position="340"/>
    </location>
</feature>
<evidence type="ECO:0000256" key="5">
    <source>
        <dbReference type="ARBA" id="ARBA00022448"/>
    </source>
</evidence>
<dbReference type="InterPro" id="IPR016174">
    <property type="entry name" value="Di-haem_cyt_TM"/>
</dbReference>
<feature type="transmembrane region" description="Helical" evidence="20">
    <location>
        <begin position="87"/>
        <end position="107"/>
    </location>
</feature>
<dbReference type="InterPro" id="IPR036150">
    <property type="entry name" value="Cyt_b/b6_C_sf"/>
</dbReference>
<dbReference type="EMBL" id="FJ178695">
    <property type="protein sequence ID" value="ACL14694.1"/>
    <property type="molecule type" value="Genomic_DNA"/>
</dbReference>
<evidence type="ECO:0000259" key="21">
    <source>
        <dbReference type="PROSITE" id="PS51002"/>
    </source>
</evidence>
<dbReference type="InterPro" id="IPR005797">
    <property type="entry name" value="Cyt_b/b6_N"/>
</dbReference>
<evidence type="ECO:0000256" key="11">
    <source>
        <dbReference type="ARBA" id="ARBA00022982"/>
    </source>
</evidence>
<comment type="function">
    <text evidence="1 20">Component of the ubiquinol-cytochrome c reductase complex (complex III or cytochrome b-c1 complex) that is part of the mitochondrial respiratory chain. The b-c1 complex mediates electron transfer from ubiquinol to cytochrome c. Contributes to the generation of a proton gradient across the mitochondrial membrane that is then used for ATP synthesis.</text>
</comment>
<keyword evidence="10" id="KW-0999">Mitochondrion inner membrane</keyword>
<gene>
    <name evidence="23" type="primary">Cytb</name>
</gene>
<comment type="subunit">
    <text evidence="3">The cytochrome bc1 complex contains 3 respiratory subunits (MT-CYB, CYC1 and UQCRFS1), 2 core proteins (UQCRC1 and UQCRC2) and probably 6 low-molecular weight proteins.</text>
</comment>
<dbReference type="InterPro" id="IPR005798">
    <property type="entry name" value="Cyt_b/b6_C"/>
</dbReference>
<evidence type="ECO:0000313" key="26">
    <source>
        <dbReference type="EMBL" id="ACL14698.1"/>
    </source>
</evidence>
<dbReference type="PROSITE" id="PS51002">
    <property type="entry name" value="CYTB_NTER"/>
    <property type="match status" value="1"/>
</dbReference>
<dbReference type="Gene3D" id="1.20.810.10">
    <property type="entry name" value="Cytochrome Bc1 Complex, Chain C"/>
    <property type="match status" value="1"/>
</dbReference>
<dbReference type="EMBL" id="FJ178701">
    <property type="protein sequence ID" value="ACL14700.1"/>
    <property type="molecule type" value="Genomic_DNA"/>
</dbReference>
<feature type="binding site" description="axial binding residue" evidence="19">
    <location>
        <position position="182"/>
    </location>
    <ligand>
        <name>heme b</name>
        <dbReference type="ChEBI" id="CHEBI:60344"/>
        <label>b562</label>
    </ligand>
    <ligandPart>
        <name>Fe</name>
        <dbReference type="ChEBI" id="CHEBI:18248"/>
    </ligandPart>
</feature>
<evidence type="ECO:0000313" key="24">
    <source>
        <dbReference type="EMBL" id="ACL14694.1"/>
    </source>
</evidence>
<keyword evidence="7 20" id="KW-0679">Respiratory chain</keyword>
<feature type="transmembrane region" description="Helical" evidence="20">
    <location>
        <begin position="177"/>
        <end position="200"/>
    </location>
</feature>
<dbReference type="GO" id="GO:0016491">
    <property type="term" value="F:oxidoreductase activity"/>
    <property type="evidence" value="ECO:0007669"/>
    <property type="project" value="UniProtKB-UniRule"/>
</dbReference>
<dbReference type="PIRSF" id="PIRSF038885">
    <property type="entry name" value="COB"/>
    <property type="match status" value="1"/>
</dbReference>
<feature type="domain" description="Cytochrome b/b6 C-terminal region profile" evidence="22">
    <location>
        <begin position="210"/>
        <end position="379"/>
    </location>
</feature>
<feature type="transmembrane region" description="Helical" evidence="20">
    <location>
        <begin position="113"/>
        <end position="133"/>
    </location>
</feature>
<evidence type="ECO:0000256" key="13">
    <source>
        <dbReference type="ARBA" id="ARBA00023004"/>
    </source>
</evidence>
<dbReference type="InterPro" id="IPR048260">
    <property type="entry name" value="Cytochrome_b_C_euk/bac"/>
</dbReference>
<dbReference type="EMBL" id="FJ178699">
    <property type="protein sequence ID" value="ACL14698.1"/>
    <property type="molecule type" value="Genomic_DNA"/>
</dbReference>
<evidence type="ECO:0000256" key="6">
    <source>
        <dbReference type="ARBA" id="ARBA00022617"/>
    </source>
</evidence>
<dbReference type="GO" id="GO:0045275">
    <property type="term" value="C:respiratory chain complex III"/>
    <property type="evidence" value="ECO:0007669"/>
    <property type="project" value="InterPro"/>
</dbReference>
<feature type="transmembrane region" description="Helical" evidence="20">
    <location>
        <begin position="229"/>
        <end position="250"/>
    </location>
</feature>
<keyword evidence="16 20" id="KW-0472">Membrane</keyword>
<evidence type="ECO:0000256" key="9">
    <source>
        <dbReference type="ARBA" id="ARBA00022723"/>
    </source>
</evidence>
<evidence type="ECO:0000313" key="25">
    <source>
        <dbReference type="EMBL" id="ACL14696.1"/>
    </source>
</evidence>
<dbReference type="AlphaFoldDB" id="B8X9J0"/>
<dbReference type="InterPro" id="IPR030689">
    <property type="entry name" value="Cytochrome_b"/>
</dbReference>
<evidence type="ECO:0000256" key="2">
    <source>
        <dbReference type="ARBA" id="ARBA00004448"/>
    </source>
</evidence>
<evidence type="ECO:0000256" key="4">
    <source>
        <dbReference type="ARBA" id="ARBA00013531"/>
    </source>
</evidence>
<evidence type="ECO:0000256" key="12">
    <source>
        <dbReference type="ARBA" id="ARBA00022989"/>
    </source>
</evidence>
<evidence type="ECO:0000256" key="17">
    <source>
        <dbReference type="ARBA" id="ARBA00061233"/>
    </source>
</evidence>
<dbReference type="PROSITE" id="PS51003">
    <property type="entry name" value="CYTB_CTER"/>
    <property type="match status" value="1"/>
</dbReference>
<dbReference type="SUPFAM" id="SSF81648">
    <property type="entry name" value="a domain/subunit of cytochrome bc1 complex (Ubiquinol-cytochrome c reductase)"/>
    <property type="match status" value="1"/>
</dbReference>
<dbReference type="EMBL" id="FJ178700">
    <property type="protein sequence ID" value="ACL14699.1"/>
    <property type="molecule type" value="Genomic_DNA"/>
</dbReference>
<dbReference type="EMBL" id="FJ178694">
    <property type="protein sequence ID" value="ACL14693.1"/>
    <property type="molecule type" value="Genomic_DNA"/>
</dbReference>
<feature type="binding site" description="axial binding residue" evidence="19">
    <location>
        <position position="83"/>
    </location>
    <ligand>
        <name>heme b</name>
        <dbReference type="ChEBI" id="CHEBI:60344"/>
        <label>b562</label>
    </ligand>
    <ligandPart>
        <name>Fe</name>
        <dbReference type="ChEBI" id="CHEBI:18248"/>
    </ligandPart>
</feature>
<dbReference type="GO" id="GO:0006122">
    <property type="term" value="P:mitochondrial electron transport, ubiquinol to cytochrome c"/>
    <property type="evidence" value="ECO:0007669"/>
    <property type="project" value="TreeGrafter"/>
</dbReference>
<name>B8X9J0_9TELE</name>
<evidence type="ECO:0000256" key="15">
    <source>
        <dbReference type="ARBA" id="ARBA00023128"/>
    </source>
</evidence>
<dbReference type="GO" id="GO:0005743">
    <property type="term" value="C:mitochondrial inner membrane"/>
    <property type="evidence" value="ECO:0007669"/>
    <property type="project" value="UniProtKB-SubCell"/>
</dbReference>
<evidence type="ECO:0000256" key="19">
    <source>
        <dbReference type="PIRSR" id="PIRSR038885-2"/>
    </source>
</evidence>
<evidence type="ECO:0000313" key="23">
    <source>
        <dbReference type="EMBL" id="ACL14693.1"/>
    </source>
</evidence>
<dbReference type="FunFam" id="1.20.810.10:FF:000002">
    <property type="entry name" value="Cytochrome b"/>
    <property type="match status" value="1"/>
</dbReference>
<evidence type="ECO:0000256" key="16">
    <source>
        <dbReference type="ARBA" id="ARBA00023136"/>
    </source>
</evidence>
<comment type="similarity">
    <text evidence="17 20">Belongs to the cytochrome b family.</text>
</comment>
<keyword evidence="9 19" id="KW-0479">Metal-binding</keyword>
<dbReference type="SUPFAM" id="SSF81342">
    <property type="entry name" value="Transmembrane di-heme cytochromes"/>
    <property type="match status" value="1"/>
</dbReference>
<evidence type="ECO:0000256" key="20">
    <source>
        <dbReference type="RuleBase" id="RU362117"/>
    </source>
</evidence>
<keyword evidence="13 19" id="KW-0408">Iron</keyword>
<dbReference type="EMBL" id="FJ178697">
    <property type="protein sequence ID" value="ACL14696.1"/>
    <property type="molecule type" value="Genomic_DNA"/>
</dbReference>
<keyword evidence="8 20" id="KW-0812">Transmembrane</keyword>
<dbReference type="CDD" id="cd00284">
    <property type="entry name" value="Cytochrome_b_N"/>
    <property type="match status" value="1"/>
</dbReference>
<dbReference type="Pfam" id="PF00032">
    <property type="entry name" value="Cytochrom_B_C"/>
    <property type="match status" value="1"/>
</dbReference>
<feature type="binding site" description="axial binding residue" evidence="19">
    <location>
        <position position="196"/>
    </location>
    <ligand>
        <name>heme b</name>
        <dbReference type="ChEBI" id="CHEBI:60344"/>
        <label>b566</label>
    </ligand>
    <ligandPart>
        <name>Fe</name>
        <dbReference type="ChEBI" id="CHEBI:18248"/>
    </ligandPart>
</feature>
<dbReference type="CDD" id="cd00290">
    <property type="entry name" value="cytochrome_b_C"/>
    <property type="match status" value="1"/>
</dbReference>
<evidence type="ECO:0000256" key="18">
    <source>
        <dbReference type="PIRSR" id="PIRSR038885-1"/>
    </source>
</evidence>
<keyword evidence="15 20" id="KW-0496">Mitochondrion</keyword>
<organism evidence="23">
    <name type="scientific">Girardinus rivasi</name>
    <dbReference type="NCBI Taxonomy" id="585901"/>
    <lineage>
        <taxon>Eukaryota</taxon>
        <taxon>Metazoa</taxon>
        <taxon>Chordata</taxon>
        <taxon>Craniata</taxon>
        <taxon>Vertebrata</taxon>
        <taxon>Euteleostomi</taxon>
        <taxon>Actinopterygii</taxon>
        <taxon>Neopterygii</taxon>
        <taxon>Teleostei</taxon>
        <taxon>Neoteleostei</taxon>
        <taxon>Acanthomorphata</taxon>
        <taxon>Ovalentaria</taxon>
        <taxon>Atherinomorphae</taxon>
        <taxon>Cyprinodontiformes</taxon>
        <taxon>Poeciliidae</taxon>
        <taxon>Poeciliinae</taxon>
        <taxon>Girardinus</taxon>
        <taxon>Girardinus</taxon>
    </lineage>
</organism>
<comment type="cofactor">
    <cofactor evidence="20">
        <name>heme b</name>
        <dbReference type="ChEBI" id="CHEBI:60344"/>
    </cofactor>
    <text evidence="20">Binds 2 heme groups non-covalently.</text>
</comment>
<comment type="subcellular location">
    <subcellularLocation>
        <location evidence="2">Mitochondrion inner membrane</location>
        <topology evidence="2">Multi-pass membrane protein</topology>
    </subcellularLocation>
</comment>
<feature type="transmembrane region" description="Helical" evidence="20">
    <location>
        <begin position="288"/>
        <end position="308"/>
    </location>
</feature>
<evidence type="ECO:0000256" key="7">
    <source>
        <dbReference type="ARBA" id="ARBA00022660"/>
    </source>
</evidence>
<keyword evidence="5 20" id="KW-0813">Transport</keyword>
<evidence type="ECO:0000256" key="8">
    <source>
        <dbReference type="ARBA" id="ARBA00022692"/>
    </source>
</evidence>
<evidence type="ECO:0000313" key="28">
    <source>
        <dbReference type="EMBL" id="ACL14700.1"/>
    </source>
</evidence>
<keyword evidence="12 20" id="KW-1133">Transmembrane helix</keyword>